<evidence type="ECO:0000256" key="4">
    <source>
        <dbReference type="ARBA" id="ARBA00023015"/>
    </source>
</evidence>
<dbReference type="SMART" id="SM00320">
    <property type="entry name" value="WD40"/>
    <property type="match status" value="6"/>
</dbReference>
<dbReference type="PROSITE" id="PS00678">
    <property type="entry name" value="WD_REPEATS_1"/>
    <property type="match status" value="1"/>
</dbReference>
<keyword evidence="2 7" id="KW-0853">WD repeat</keyword>
<dbReference type="InterPro" id="IPR001680">
    <property type="entry name" value="WD40_rpt"/>
</dbReference>
<evidence type="ECO:0000259" key="9">
    <source>
        <dbReference type="Pfam" id="PF04494"/>
    </source>
</evidence>
<keyword evidence="5" id="KW-0804">Transcription</keyword>
<dbReference type="PROSITE" id="PS50082">
    <property type="entry name" value="WD_REPEATS_2"/>
    <property type="match status" value="5"/>
</dbReference>
<feature type="repeat" description="WD" evidence="7">
    <location>
        <begin position="615"/>
        <end position="648"/>
    </location>
</feature>
<dbReference type="EMBL" id="JAEHOD010000003">
    <property type="protein sequence ID" value="KAG2453494.1"/>
    <property type="molecule type" value="Genomic_DNA"/>
</dbReference>
<feature type="compositionally biased region" description="Gly residues" evidence="8">
    <location>
        <begin position="238"/>
        <end position="249"/>
    </location>
</feature>
<feature type="compositionally biased region" description="Basic and acidic residues" evidence="8">
    <location>
        <begin position="728"/>
        <end position="747"/>
    </location>
</feature>
<feature type="region of interest" description="Disordered" evidence="8">
    <location>
        <begin position="223"/>
        <end position="255"/>
    </location>
</feature>
<dbReference type="InterPro" id="IPR007582">
    <property type="entry name" value="TFIID_NTD2"/>
</dbReference>
<protein>
    <recommendedName>
        <fullName evidence="9">TFIID subunit TAF5 NTD2 domain-containing protein</fullName>
    </recommendedName>
</protein>
<feature type="region of interest" description="Disordered" evidence="8">
    <location>
        <begin position="309"/>
        <end position="328"/>
    </location>
</feature>
<feature type="region of interest" description="Disordered" evidence="8">
    <location>
        <begin position="433"/>
        <end position="471"/>
    </location>
</feature>
<evidence type="ECO:0000256" key="7">
    <source>
        <dbReference type="PROSITE-ProRule" id="PRU00221"/>
    </source>
</evidence>
<sequence length="791" mass="81643">MRDSDWDQLFLQYIRKRGLRDVEERFVQHVRQPPPPGDKEEAAAVAAGVEMASVLIDDLVCFAAGHEAAVYGDAYEALVNWVDSCLDMYRPELRRLLHPVFVRLYLTLVDMEAGREAAALLARYRARVLATLGGMRRAAANDLSQLAALTSRSLLRGSAFAAARLGLGPGGPAAAKTAVSLSPYAHDLLMRWLHTGGGRMLPLLSVVNSCLDLQVLEGLPKGAPAAPVPDDDLADELAGGGPGGAGGPGADEAGADAGADAAEANMVNRTEIKLGLLQGNVEDVYREQQEKQKAEAAAAAAAAAAAGEADPAAADGQEPQTKKAKKAAEKAAAAAAAAAATNKSVVRGERIEHPPFLPKLPDDVVAAALRDISLRAPVSAATPPSCAFFTFVNAKQTLNCSTFNCDGSKIVAGFNDSSVRVYDMPTISQHHALLRRSRRGQVPGGGGGTNPDGTPAPAPPSADDLEESEPPGTLYLHGHTAAVHAVDFSVDQRLVLSGSSDGTVRVWGAEFGSCLAVYPGHVFPVWDVAACPLGHWFASAGADRVARLWVSERTQPLRLLVGHNADVDVVRWHPNCCLVATAAGQADRTVRLWDVREGKCVRYLPCGRTLPGSPTCLALSPDGSQIAAGSDEGAVAVWDLGTARRVAASQPAAAHTGAVWCLAYSQGDGCVLASGGADETVRLWRNDTGEALAAAGVAAAGGGSGADGEGGAEGGEGAAEGAAGSKEGSGKDGKGDAKGDGKGDGKGAKPAGPYAQLGRYRTKSSPVVSLAFSSRNLLLAAGPFHRRGPIT</sequence>
<feature type="repeat" description="WD" evidence="7">
    <location>
        <begin position="518"/>
        <end position="549"/>
    </location>
</feature>
<keyword evidence="11" id="KW-1185">Reference proteome</keyword>
<feature type="domain" description="TFIID subunit TAF5 NTD2" evidence="9">
    <location>
        <begin position="69"/>
        <end position="195"/>
    </location>
</feature>
<dbReference type="InterPro" id="IPR037264">
    <property type="entry name" value="TFIID_NTD2_sf"/>
</dbReference>
<evidence type="ECO:0000256" key="6">
    <source>
        <dbReference type="ARBA" id="ARBA00023242"/>
    </source>
</evidence>
<gene>
    <name evidence="10" type="ORF">HYH02_001714</name>
</gene>
<name>A0A835WSP5_9CHLO</name>
<dbReference type="InterPro" id="IPR020472">
    <property type="entry name" value="WD40_PAC1"/>
</dbReference>
<evidence type="ECO:0000313" key="10">
    <source>
        <dbReference type="EMBL" id="KAG2453494.1"/>
    </source>
</evidence>
<evidence type="ECO:0000256" key="2">
    <source>
        <dbReference type="ARBA" id="ARBA00022574"/>
    </source>
</evidence>
<keyword evidence="3" id="KW-0677">Repeat</keyword>
<evidence type="ECO:0000256" key="1">
    <source>
        <dbReference type="ARBA" id="ARBA00004123"/>
    </source>
</evidence>
<dbReference type="SUPFAM" id="SSF160897">
    <property type="entry name" value="Taf5 N-terminal domain-like"/>
    <property type="match status" value="1"/>
</dbReference>
<dbReference type="PROSITE" id="PS50294">
    <property type="entry name" value="WD_REPEATS_REGION"/>
    <property type="match status" value="3"/>
</dbReference>
<reference evidence="10" key="1">
    <citation type="journal article" date="2020" name="bioRxiv">
        <title>Comparative genomics of Chlamydomonas.</title>
        <authorList>
            <person name="Craig R.J."/>
            <person name="Hasan A.R."/>
            <person name="Ness R.W."/>
            <person name="Keightley P.D."/>
        </authorList>
    </citation>
    <scope>NUCLEOTIDE SEQUENCE</scope>
    <source>
        <strain evidence="10">CCAP 11/173</strain>
    </source>
</reference>
<dbReference type="AlphaFoldDB" id="A0A835WSP5"/>
<proteinExistence type="predicted"/>
<dbReference type="Gene3D" id="2.130.10.10">
    <property type="entry name" value="YVTN repeat-like/Quinoprotein amine dehydrogenase"/>
    <property type="match status" value="3"/>
</dbReference>
<dbReference type="Pfam" id="PF04494">
    <property type="entry name" value="TFIID_NTD2"/>
    <property type="match status" value="1"/>
</dbReference>
<feature type="compositionally biased region" description="Low complexity" evidence="8">
    <location>
        <begin position="309"/>
        <end position="319"/>
    </location>
</feature>
<organism evidence="10 11">
    <name type="scientific">Chlamydomonas schloesseri</name>
    <dbReference type="NCBI Taxonomy" id="2026947"/>
    <lineage>
        <taxon>Eukaryota</taxon>
        <taxon>Viridiplantae</taxon>
        <taxon>Chlorophyta</taxon>
        <taxon>core chlorophytes</taxon>
        <taxon>Chlorophyceae</taxon>
        <taxon>CS clade</taxon>
        <taxon>Chlamydomonadales</taxon>
        <taxon>Chlamydomonadaceae</taxon>
        <taxon>Chlamydomonas</taxon>
    </lineage>
</organism>
<keyword evidence="4" id="KW-0805">Transcription regulation</keyword>
<dbReference type="InterPro" id="IPR019775">
    <property type="entry name" value="WD40_repeat_CS"/>
</dbReference>
<dbReference type="GO" id="GO:0016251">
    <property type="term" value="F:RNA polymerase II general transcription initiation factor activity"/>
    <property type="evidence" value="ECO:0007669"/>
    <property type="project" value="TreeGrafter"/>
</dbReference>
<keyword evidence="6" id="KW-0539">Nucleus</keyword>
<comment type="subcellular location">
    <subcellularLocation>
        <location evidence="1">Nucleus</location>
    </subcellularLocation>
</comment>
<feature type="repeat" description="WD" evidence="7">
    <location>
        <begin position="476"/>
        <end position="517"/>
    </location>
</feature>
<dbReference type="GO" id="GO:0005669">
    <property type="term" value="C:transcription factor TFIID complex"/>
    <property type="evidence" value="ECO:0007669"/>
    <property type="project" value="TreeGrafter"/>
</dbReference>
<dbReference type="CDD" id="cd00200">
    <property type="entry name" value="WD40"/>
    <property type="match status" value="1"/>
</dbReference>
<comment type="caution">
    <text evidence="10">The sequence shown here is derived from an EMBL/GenBank/DDBJ whole genome shotgun (WGS) entry which is preliminary data.</text>
</comment>
<evidence type="ECO:0000256" key="8">
    <source>
        <dbReference type="SAM" id="MobiDB-lite"/>
    </source>
</evidence>
<dbReference type="PANTHER" id="PTHR19879">
    <property type="entry name" value="TRANSCRIPTION INITIATION FACTOR TFIID"/>
    <property type="match status" value="1"/>
</dbReference>
<dbReference type="PANTHER" id="PTHR19879:SF1">
    <property type="entry name" value="CANNONBALL-RELATED"/>
    <property type="match status" value="1"/>
</dbReference>
<dbReference type="InterPro" id="IPR015943">
    <property type="entry name" value="WD40/YVTN_repeat-like_dom_sf"/>
</dbReference>
<feature type="compositionally biased region" description="Gly residues" evidence="8">
    <location>
        <begin position="699"/>
        <end position="718"/>
    </location>
</feature>
<dbReference type="GO" id="GO:0006367">
    <property type="term" value="P:transcription initiation at RNA polymerase II promoter"/>
    <property type="evidence" value="ECO:0007669"/>
    <property type="project" value="TreeGrafter"/>
</dbReference>
<dbReference type="Proteomes" id="UP000613740">
    <property type="component" value="Unassembled WGS sequence"/>
</dbReference>
<dbReference type="Pfam" id="PF00400">
    <property type="entry name" value="WD40"/>
    <property type="match status" value="6"/>
</dbReference>
<accession>A0A835WSP5</accession>
<evidence type="ECO:0000313" key="11">
    <source>
        <dbReference type="Proteomes" id="UP000613740"/>
    </source>
</evidence>
<dbReference type="SUPFAM" id="SSF50978">
    <property type="entry name" value="WD40 repeat-like"/>
    <property type="match status" value="1"/>
</dbReference>
<feature type="repeat" description="WD" evidence="7">
    <location>
        <begin position="560"/>
        <end position="603"/>
    </location>
</feature>
<feature type="region of interest" description="Disordered" evidence="8">
    <location>
        <begin position="699"/>
        <end position="758"/>
    </location>
</feature>
<dbReference type="Gene3D" id="1.25.40.500">
    <property type="entry name" value="TFIID subunit TAF5, NTD2 domain"/>
    <property type="match status" value="1"/>
</dbReference>
<evidence type="ECO:0000256" key="5">
    <source>
        <dbReference type="ARBA" id="ARBA00023163"/>
    </source>
</evidence>
<dbReference type="OrthoDB" id="674604at2759"/>
<dbReference type="PRINTS" id="PR00320">
    <property type="entry name" value="GPROTEINBRPT"/>
</dbReference>
<feature type="repeat" description="WD" evidence="7">
    <location>
        <begin position="652"/>
        <end position="694"/>
    </location>
</feature>
<evidence type="ECO:0000256" key="3">
    <source>
        <dbReference type="ARBA" id="ARBA00022737"/>
    </source>
</evidence>
<dbReference type="InterPro" id="IPR036322">
    <property type="entry name" value="WD40_repeat_dom_sf"/>
</dbReference>